<proteinExistence type="inferred from homology"/>
<organism evidence="5 6">
    <name type="scientific">Thioflexithrix psekupsensis</name>
    <dbReference type="NCBI Taxonomy" id="1570016"/>
    <lineage>
        <taxon>Bacteria</taxon>
        <taxon>Pseudomonadati</taxon>
        <taxon>Pseudomonadota</taxon>
        <taxon>Gammaproteobacteria</taxon>
        <taxon>Thiotrichales</taxon>
        <taxon>Thioflexithrix</taxon>
    </lineage>
</organism>
<dbReference type="Gene3D" id="1.10.8.60">
    <property type="match status" value="2"/>
</dbReference>
<comment type="caution">
    <text evidence="5">The sequence shown here is derived from an EMBL/GenBank/DDBJ whole genome shotgun (WGS) entry which is preliminary data.</text>
</comment>
<dbReference type="Pfam" id="PF17866">
    <property type="entry name" value="AAA_lid_6"/>
    <property type="match status" value="1"/>
</dbReference>
<evidence type="ECO:0000256" key="2">
    <source>
        <dbReference type="ARBA" id="ARBA00022741"/>
    </source>
</evidence>
<feature type="domain" description="AAA+ ATPase" evidence="4">
    <location>
        <begin position="379"/>
        <end position="513"/>
    </location>
</feature>
<dbReference type="InterPro" id="IPR027417">
    <property type="entry name" value="P-loop_NTPase"/>
</dbReference>
<dbReference type="InterPro" id="IPR003959">
    <property type="entry name" value="ATPase_AAA_core"/>
</dbReference>
<dbReference type="RefSeq" id="WP_086489101.1">
    <property type="nucleotide sequence ID" value="NZ_MSLT01000023.1"/>
</dbReference>
<dbReference type="InterPro" id="IPR050773">
    <property type="entry name" value="CbxX/CfxQ_RuBisCO_ESX"/>
</dbReference>
<dbReference type="SUPFAM" id="SSF52540">
    <property type="entry name" value="P-loop containing nucleoside triphosphate hydrolases"/>
    <property type="match status" value="2"/>
</dbReference>
<evidence type="ECO:0000259" key="4">
    <source>
        <dbReference type="SMART" id="SM00382"/>
    </source>
</evidence>
<accession>A0A251X510</accession>
<dbReference type="PANTHER" id="PTHR43392">
    <property type="entry name" value="AAA-TYPE ATPASE FAMILY PROTEIN / ANKYRIN REPEAT FAMILY PROTEIN"/>
    <property type="match status" value="1"/>
</dbReference>
<name>A0A251X510_9GAMM</name>
<evidence type="ECO:0000313" key="5">
    <source>
        <dbReference type="EMBL" id="OUD12188.1"/>
    </source>
</evidence>
<keyword evidence="2" id="KW-0547">Nucleotide-binding</keyword>
<dbReference type="InterPro" id="IPR003593">
    <property type="entry name" value="AAA+_ATPase"/>
</dbReference>
<dbReference type="Pfam" id="PF00004">
    <property type="entry name" value="AAA"/>
    <property type="match status" value="2"/>
</dbReference>
<evidence type="ECO:0000256" key="1">
    <source>
        <dbReference type="ARBA" id="ARBA00010378"/>
    </source>
</evidence>
<keyword evidence="3" id="KW-0067">ATP-binding</keyword>
<dbReference type="GO" id="GO:0005524">
    <property type="term" value="F:ATP binding"/>
    <property type="evidence" value="ECO:0007669"/>
    <property type="project" value="UniProtKB-KW"/>
</dbReference>
<dbReference type="GO" id="GO:0016887">
    <property type="term" value="F:ATP hydrolysis activity"/>
    <property type="evidence" value="ECO:0007669"/>
    <property type="project" value="InterPro"/>
</dbReference>
<gene>
    <name evidence="5" type="ORF">TPSD3_13775</name>
</gene>
<dbReference type="OrthoDB" id="9778364at2"/>
<dbReference type="SMART" id="SM00382">
    <property type="entry name" value="AAA"/>
    <property type="match status" value="2"/>
</dbReference>
<dbReference type="EMBL" id="MSLT01000023">
    <property type="protein sequence ID" value="OUD12188.1"/>
    <property type="molecule type" value="Genomic_DNA"/>
</dbReference>
<comment type="similarity">
    <text evidence="1">Belongs to the CbxX/CfxQ family.</text>
</comment>
<reference evidence="5 6" key="1">
    <citation type="submission" date="2016-12" db="EMBL/GenBank/DDBJ databases">
        <title>Thioflexothrix psekupsii D3 genome sequencing and assembly.</title>
        <authorList>
            <person name="Fomenkov A."/>
            <person name="Vincze T."/>
            <person name="Grabovich M."/>
            <person name="Anton B.P."/>
            <person name="Dubinina G."/>
            <person name="Orlova M."/>
            <person name="Belousova E."/>
            <person name="Roberts R.J."/>
        </authorList>
    </citation>
    <scope>NUCLEOTIDE SEQUENCE [LARGE SCALE GENOMIC DNA]</scope>
    <source>
        <strain evidence="5">D3</strain>
    </source>
</reference>
<dbReference type="InterPro" id="IPR041627">
    <property type="entry name" value="AAA_lid_6"/>
</dbReference>
<feature type="domain" description="AAA+ ATPase" evidence="4">
    <location>
        <begin position="657"/>
        <end position="805"/>
    </location>
</feature>
<evidence type="ECO:0000313" key="6">
    <source>
        <dbReference type="Proteomes" id="UP000194798"/>
    </source>
</evidence>
<dbReference type="CDD" id="cd00009">
    <property type="entry name" value="AAA"/>
    <property type="match status" value="1"/>
</dbReference>
<evidence type="ECO:0000256" key="3">
    <source>
        <dbReference type="ARBA" id="ARBA00022840"/>
    </source>
</evidence>
<keyword evidence="6" id="KW-1185">Reference proteome</keyword>
<dbReference type="PANTHER" id="PTHR43392:SF2">
    <property type="entry name" value="AAA-TYPE ATPASE FAMILY PROTEIN _ ANKYRIN REPEAT FAMILY PROTEIN"/>
    <property type="match status" value="1"/>
</dbReference>
<dbReference type="FunFam" id="3.40.50.300:FF:000216">
    <property type="entry name" value="Type VII secretion ATPase EccA"/>
    <property type="match status" value="1"/>
</dbReference>
<dbReference type="Proteomes" id="UP000194798">
    <property type="component" value="Unassembled WGS sequence"/>
</dbReference>
<dbReference type="AlphaFoldDB" id="A0A251X510"/>
<protein>
    <recommendedName>
        <fullName evidence="4">AAA+ ATPase domain-containing protein</fullName>
    </recommendedName>
</protein>
<dbReference type="Gene3D" id="3.40.50.300">
    <property type="entry name" value="P-loop containing nucleotide triphosphate hydrolases"/>
    <property type="match status" value="2"/>
</dbReference>
<sequence>MSIKSYFNQAYQRFFFLHGHTDDEFCPPSLGILTLEEILYRHLRQLGYERIVFYNGRQKIYFHDSYSRQVSRPDVRAQAYTEDLSLRQANPPVPSAPPAAPSRLPVGGPLDGMSLLNEAHTQQLQHTDPHLSVDILESSLQLGQMSDSEVVGFMARCVEDEHLKTAIIFTDGLDFITHFDAPAQRDMSAVLTRSGQLPSSNHNIYLFILPHTELQNIRRLLERHEWHFLLNQFFQQDYTPTHRVIFIGSPRQDEIAYLLHYWRLKHQLMTDWSIFNQSCEQLARRLGSEGESLKSLSYQLQHYKTLERECLIALSGQTSSLPALERLRQMRGLEVVIEKIERLIARHQEQHSTNSQEKIEINNTVSRLIPHQLADQFRFNLHMVLKGNPGTGKTTVAQLIAEVFRDAGLLNLGHLIRVSREDLVAGYVGQTAIQTAQKISDALGGVLFIDEAYRLSEGNDHDFGQEAIETIMEAMSNHLGEFAVIIAGYPEEIERFLEINPGLRRRFSANNTLDIPDYDPETLHSIFLQTVEKEKRFIAPELAERLADFFYQWHLNRDIRTFGNAGEVLNLYQEMDEHRIIRVQKEMITAEMRYELTIADIPERLNFYLKPRPVVALESLLIELEQLVGLQQVKQKMRSLINGIKVQKLRDPDSAFTPGCYLFTGHYGTGKSRVAELMGRIFYALGLLERGQVVEVERSDLLGSVREAVYKALNGVLFIDSAQQLMQHPQDEIGRDMIKTLLQELDKHSSKMSVILADTATGIQRLLQLYPALNSRFNVTFLFENYQANELLAIFEQMVQAKKLQLDDDVKSSLLHLFEQWQLEQNHLGNAHELRQLLEEMMNQQNDRLIAENITDPVGLARLTRADLLGIGLNRG</sequence>